<name>A0ABR0NJR1_GOSAR</name>
<sequence length="140" mass="15652">MSVPEFGVVLGLYNDEFMEEEDMNALPSNIHIAPSLANAHVTDLAYFIAFAIRHQTEQHRKGVISISPNVTHLARHFGLLNTAAQSSALTLIGQMSLQGITTMLHMQIIERRCGTDPPRYRFWHAIDEENLEDSLDGVPP</sequence>
<organism evidence="1 2">
    <name type="scientific">Gossypium arboreum</name>
    <name type="common">Tree cotton</name>
    <name type="synonym">Gossypium nanking</name>
    <dbReference type="NCBI Taxonomy" id="29729"/>
    <lineage>
        <taxon>Eukaryota</taxon>
        <taxon>Viridiplantae</taxon>
        <taxon>Streptophyta</taxon>
        <taxon>Embryophyta</taxon>
        <taxon>Tracheophyta</taxon>
        <taxon>Spermatophyta</taxon>
        <taxon>Magnoliopsida</taxon>
        <taxon>eudicotyledons</taxon>
        <taxon>Gunneridae</taxon>
        <taxon>Pentapetalae</taxon>
        <taxon>rosids</taxon>
        <taxon>malvids</taxon>
        <taxon>Malvales</taxon>
        <taxon>Malvaceae</taxon>
        <taxon>Malvoideae</taxon>
        <taxon>Gossypium</taxon>
    </lineage>
</organism>
<evidence type="ECO:0000313" key="2">
    <source>
        <dbReference type="Proteomes" id="UP001358586"/>
    </source>
</evidence>
<accession>A0ABR0NJR1</accession>
<dbReference type="EMBL" id="JARKNE010000010">
    <property type="protein sequence ID" value="KAK5794178.1"/>
    <property type="molecule type" value="Genomic_DNA"/>
</dbReference>
<reference evidence="1 2" key="1">
    <citation type="submission" date="2023-03" db="EMBL/GenBank/DDBJ databases">
        <title>WGS of Gossypium arboreum.</title>
        <authorList>
            <person name="Yu D."/>
        </authorList>
    </citation>
    <scope>NUCLEOTIDE SEQUENCE [LARGE SCALE GENOMIC DNA]</scope>
    <source>
        <tissue evidence="1">Leaf</tissue>
    </source>
</reference>
<keyword evidence="2" id="KW-1185">Reference proteome</keyword>
<protein>
    <submittedName>
        <fullName evidence="1">Uncharacterized protein</fullName>
    </submittedName>
</protein>
<comment type="caution">
    <text evidence="1">The sequence shown here is derived from an EMBL/GenBank/DDBJ whole genome shotgun (WGS) entry which is preliminary data.</text>
</comment>
<proteinExistence type="predicted"/>
<evidence type="ECO:0000313" key="1">
    <source>
        <dbReference type="EMBL" id="KAK5794178.1"/>
    </source>
</evidence>
<gene>
    <name evidence="1" type="ORF">PVK06_035387</name>
</gene>
<dbReference type="Proteomes" id="UP001358586">
    <property type="component" value="Chromosome 10"/>
</dbReference>